<dbReference type="AlphaFoldDB" id="A4X114"/>
<evidence type="ECO:0000313" key="3">
    <source>
        <dbReference type="Proteomes" id="UP000000235"/>
    </source>
</evidence>
<organism evidence="2 3">
    <name type="scientific">Salinispora tropica (strain ATCC BAA-916 / DSM 44818 / JCM 13857 / NBRC 105044 / CNB-440)</name>
    <dbReference type="NCBI Taxonomy" id="369723"/>
    <lineage>
        <taxon>Bacteria</taxon>
        <taxon>Bacillati</taxon>
        <taxon>Actinomycetota</taxon>
        <taxon>Actinomycetes</taxon>
        <taxon>Micromonosporales</taxon>
        <taxon>Micromonosporaceae</taxon>
        <taxon>Salinispora</taxon>
    </lineage>
</organism>
<feature type="compositionally biased region" description="Low complexity" evidence="1">
    <location>
        <begin position="58"/>
        <end position="78"/>
    </location>
</feature>
<dbReference type="RefSeq" id="WP_011904001.1">
    <property type="nucleotide sequence ID" value="NC_009380.1"/>
</dbReference>
<protein>
    <recommendedName>
        <fullName evidence="4">Lipoprotein</fullName>
    </recommendedName>
</protein>
<feature type="region of interest" description="Disordered" evidence="1">
    <location>
        <begin position="1"/>
        <end position="28"/>
    </location>
</feature>
<reference evidence="3" key="1">
    <citation type="journal article" date="2007" name="Proc. Natl. Acad. Sci. U.S.A.">
        <title>Genome sequencing reveals complex secondary metabolome in the marine actinomycete Salinispora tropica.</title>
        <authorList>
            <person name="Udwary D.W."/>
            <person name="Zeigler L."/>
            <person name="Asolkar R.N."/>
            <person name="Singan V."/>
            <person name="Lapidus A."/>
            <person name="Fenical W."/>
            <person name="Jensen P.R."/>
            <person name="Moore B.S."/>
        </authorList>
    </citation>
    <scope>NUCLEOTIDE SEQUENCE [LARGE SCALE GENOMIC DNA]</scope>
    <source>
        <strain evidence="3">ATCC BAA-916 / DSM 44818 / CNB-440</strain>
    </source>
</reference>
<name>A4X114_SALTO</name>
<evidence type="ECO:0008006" key="4">
    <source>
        <dbReference type="Google" id="ProtNLM"/>
    </source>
</evidence>
<evidence type="ECO:0000313" key="2">
    <source>
        <dbReference type="EMBL" id="ABP52564.1"/>
    </source>
</evidence>
<accession>A4X114</accession>
<dbReference type="EMBL" id="CP000667">
    <property type="protein sequence ID" value="ABP52564.1"/>
    <property type="molecule type" value="Genomic_DNA"/>
</dbReference>
<dbReference type="KEGG" id="stp:Strop_0079"/>
<evidence type="ECO:0000256" key="1">
    <source>
        <dbReference type="SAM" id="MobiDB-lite"/>
    </source>
</evidence>
<sequence length="177" mass="18238">MIKPSTSPGPRPAAPPLDRPITSETKRPLPSILGGVALVAMLALGGCAATNASNESEATPSTASPPAAPATTAASAPSVDTPKPADFELTVKLLDKQCFGATGCNVEFRISHVSYTGPSLDPSATYEVSYEFKGLADTQLGTFELSGDGTYSIEKFQFGETKESAEVTAVVTAVDKI</sequence>
<dbReference type="STRING" id="369723.Strop_0079"/>
<dbReference type="HOGENOM" id="CLU_1516890_0_0_11"/>
<feature type="region of interest" description="Disordered" evidence="1">
    <location>
        <begin position="52"/>
        <end position="82"/>
    </location>
</feature>
<keyword evidence="3" id="KW-1185">Reference proteome</keyword>
<proteinExistence type="predicted"/>
<dbReference type="Proteomes" id="UP000000235">
    <property type="component" value="Chromosome"/>
</dbReference>
<feature type="compositionally biased region" description="Pro residues" evidence="1">
    <location>
        <begin position="7"/>
        <end position="18"/>
    </location>
</feature>
<gene>
    <name evidence="2" type="ordered locus">Strop_0079</name>
</gene>